<dbReference type="PROSITE" id="PS50005">
    <property type="entry name" value="TPR"/>
    <property type="match status" value="2"/>
</dbReference>
<evidence type="ECO:0000256" key="4">
    <source>
        <dbReference type="SAM" id="SignalP"/>
    </source>
</evidence>
<dbReference type="InterPro" id="IPR011990">
    <property type="entry name" value="TPR-like_helical_dom_sf"/>
</dbReference>
<dbReference type="RefSeq" id="WP_010528234.1">
    <property type="nucleotide sequence ID" value="NZ_AFSL01000074.1"/>
</dbReference>
<gene>
    <name evidence="5" type="ORF">SAMN05444380_104110</name>
</gene>
<dbReference type="Gene3D" id="1.25.40.10">
    <property type="entry name" value="Tetratricopeptide repeat domain"/>
    <property type="match status" value="2"/>
</dbReference>
<dbReference type="eggNOG" id="COG4783">
    <property type="taxonomic scope" value="Bacteria"/>
</dbReference>
<reference evidence="5 6" key="1">
    <citation type="submission" date="2016-10" db="EMBL/GenBank/DDBJ databases">
        <authorList>
            <person name="de Groot N.N."/>
        </authorList>
    </citation>
    <scope>NUCLEOTIDE SEQUENCE [LARGE SCALE GENOMIC DNA]</scope>
    <source>
        <strain evidence="5 6">DSM 19012</strain>
    </source>
</reference>
<name>A0A1I1WNL9_9BACT</name>
<protein>
    <submittedName>
        <fullName evidence="5">TPR repeat-containing protein</fullName>
    </submittedName>
</protein>
<feature type="repeat" description="TPR" evidence="3">
    <location>
        <begin position="224"/>
        <end position="257"/>
    </location>
</feature>
<feature type="chain" id="PRO_5010173028" evidence="4">
    <location>
        <begin position="20"/>
        <end position="383"/>
    </location>
</feature>
<proteinExistence type="predicted"/>
<dbReference type="AlphaFoldDB" id="A0A1I1WNL9"/>
<dbReference type="STRING" id="385682.SAMN05444380_104110"/>
<keyword evidence="1" id="KW-0677">Repeat</keyword>
<dbReference type="PANTHER" id="PTHR44858:SF1">
    <property type="entry name" value="UDP-N-ACETYLGLUCOSAMINE--PEPTIDE N-ACETYLGLUCOSAMINYLTRANSFERASE SPINDLY-RELATED"/>
    <property type="match status" value="1"/>
</dbReference>
<accession>A0A1I1WNL9</accession>
<dbReference type="InParanoid" id="A0A1I1WNL9"/>
<feature type="repeat" description="TPR" evidence="3">
    <location>
        <begin position="258"/>
        <end position="291"/>
    </location>
</feature>
<dbReference type="InterPro" id="IPR050498">
    <property type="entry name" value="Ycf3"/>
</dbReference>
<sequence length="383" mass="43477">MKKLLFIALALFLTGGIYAQKGKVNAAEAYLDNGDIEAAEVRLNAAMEHPKSKDWPKTYIVSAKLATAKYKKSKDIQLLKNAVDYYLKALELDKANKGRFENEIKIALTLFVSDLTNAGIEGFNEQKYENAMIAFENVLKINDLELFQAENPTVDTAIIYNTALAAYNAKNWEKAADYLKKAISYKYGGGDAVLLLHQVYSNMGDSTDMASNLKNGFEMYPEDDRLLTQLINYYLETRQNEQALEYLNQAIEKDPNNATFLYARGVLLDQSKEFDKAIADYKKALELKEDYFEPLYNLGVIYYNKGVEQMNIANAETDHAKFKEKKAKADSLFKSALPFMEKASSLRPEDTAVLESLKSLYYRFEMNDKYDEVTAKLNSIRGN</sequence>
<dbReference type="OrthoDB" id="739506at2"/>
<dbReference type="PANTHER" id="PTHR44858">
    <property type="entry name" value="TETRATRICOPEPTIDE REPEAT PROTEIN 6"/>
    <property type="match status" value="1"/>
</dbReference>
<evidence type="ECO:0000313" key="6">
    <source>
        <dbReference type="Proteomes" id="UP000181976"/>
    </source>
</evidence>
<dbReference type="SUPFAM" id="SSF48452">
    <property type="entry name" value="TPR-like"/>
    <property type="match status" value="2"/>
</dbReference>
<dbReference type="SMART" id="SM00028">
    <property type="entry name" value="TPR"/>
    <property type="match status" value="5"/>
</dbReference>
<evidence type="ECO:0000313" key="5">
    <source>
        <dbReference type="EMBL" id="SFD94700.1"/>
    </source>
</evidence>
<dbReference type="Pfam" id="PF13181">
    <property type="entry name" value="TPR_8"/>
    <property type="match status" value="1"/>
</dbReference>
<organism evidence="5 6">
    <name type="scientific">Thermophagus xiamenensis</name>
    <dbReference type="NCBI Taxonomy" id="385682"/>
    <lineage>
        <taxon>Bacteria</taxon>
        <taxon>Pseudomonadati</taxon>
        <taxon>Bacteroidota</taxon>
        <taxon>Bacteroidia</taxon>
        <taxon>Marinilabiliales</taxon>
        <taxon>Marinilabiliaceae</taxon>
        <taxon>Thermophagus</taxon>
    </lineage>
</organism>
<dbReference type="EMBL" id="FONA01000004">
    <property type="protein sequence ID" value="SFD94700.1"/>
    <property type="molecule type" value="Genomic_DNA"/>
</dbReference>
<dbReference type="InterPro" id="IPR019734">
    <property type="entry name" value="TPR_rpt"/>
</dbReference>
<dbReference type="Proteomes" id="UP000181976">
    <property type="component" value="Unassembled WGS sequence"/>
</dbReference>
<evidence type="ECO:0000256" key="2">
    <source>
        <dbReference type="ARBA" id="ARBA00022803"/>
    </source>
</evidence>
<dbReference type="Pfam" id="PF13414">
    <property type="entry name" value="TPR_11"/>
    <property type="match status" value="1"/>
</dbReference>
<keyword evidence="6" id="KW-1185">Reference proteome</keyword>
<feature type="signal peptide" evidence="4">
    <location>
        <begin position="1"/>
        <end position="19"/>
    </location>
</feature>
<keyword evidence="4" id="KW-0732">Signal</keyword>
<evidence type="ECO:0000256" key="1">
    <source>
        <dbReference type="ARBA" id="ARBA00022737"/>
    </source>
</evidence>
<evidence type="ECO:0000256" key="3">
    <source>
        <dbReference type="PROSITE-ProRule" id="PRU00339"/>
    </source>
</evidence>
<keyword evidence="2 3" id="KW-0802">TPR repeat</keyword>